<dbReference type="Proteomes" id="UP000296049">
    <property type="component" value="Unassembled WGS sequence"/>
</dbReference>
<keyword evidence="2" id="KW-1185">Reference proteome</keyword>
<name>R0LQN5_ANAPL</name>
<evidence type="ECO:0000313" key="1">
    <source>
        <dbReference type="EMBL" id="EOB04050.1"/>
    </source>
</evidence>
<sequence length="359" mass="39145">MAKTPIFEHVYISHRRKQRTHRVTDSNDVLENYALDLEGALGEKRGQQEPCSALTTRKVTGEELPRVILPVKCDAGTTGVTQTALSSLPEVSSCSRAEARSCCCHCLEQRAAVVPGQTACLLIASGQGALQTPGVTPPGCSCWVCTPLLESLQLSMQHKRKFALGAFPPNTALGHTEAFSTLQERHQGDDEHTYQQPPPQLPDEIPGFAANLPTRFPRRSVCSAAVPPLEKSQRSFKSIRDTIIASPIHTEGIQATAGYAEKNAMIHTAFGDLEGQRGNLAILSDKRSIAPRCRCPFNGLASQRHKQLCLLDEESRQRLYFQPKPLVRWNVSSLKGTAVSSHACCPTSPSSQPRHCCSS</sequence>
<dbReference type="AlphaFoldDB" id="R0LQN5"/>
<gene>
    <name evidence="1" type="ORF">Anapl_04645</name>
</gene>
<reference evidence="2" key="1">
    <citation type="journal article" date="2013" name="Nat. Genet.">
        <title>The duck genome and transcriptome provide insight into an avian influenza virus reservoir species.</title>
        <authorList>
            <person name="Huang Y."/>
            <person name="Li Y."/>
            <person name="Burt D.W."/>
            <person name="Chen H."/>
            <person name="Zhang Y."/>
            <person name="Qian W."/>
            <person name="Kim H."/>
            <person name="Gan S."/>
            <person name="Zhao Y."/>
            <person name="Li J."/>
            <person name="Yi K."/>
            <person name="Feng H."/>
            <person name="Zhu P."/>
            <person name="Li B."/>
            <person name="Liu Q."/>
            <person name="Fairley S."/>
            <person name="Magor K.E."/>
            <person name="Du Z."/>
            <person name="Hu X."/>
            <person name="Goodman L."/>
            <person name="Tafer H."/>
            <person name="Vignal A."/>
            <person name="Lee T."/>
            <person name="Kim K.W."/>
            <person name="Sheng Z."/>
            <person name="An Y."/>
            <person name="Searle S."/>
            <person name="Herrero J."/>
            <person name="Groenen M.A."/>
            <person name="Crooijmans R.P."/>
            <person name="Faraut T."/>
            <person name="Cai Q."/>
            <person name="Webster R.G."/>
            <person name="Aldridge J.R."/>
            <person name="Warren W.C."/>
            <person name="Bartschat S."/>
            <person name="Kehr S."/>
            <person name="Marz M."/>
            <person name="Stadler P.F."/>
            <person name="Smith J."/>
            <person name="Kraus R.H."/>
            <person name="Zhao Y."/>
            <person name="Ren L."/>
            <person name="Fei J."/>
            <person name="Morisson M."/>
            <person name="Kaiser P."/>
            <person name="Griffin D.K."/>
            <person name="Rao M."/>
            <person name="Pitel F."/>
            <person name="Wang J."/>
            <person name="Li N."/>
        </authorList>
    </citation>
    <scope>NUCLEOTIDE SEQUENCE [LARGE SCALE GENOMIC DNA]</scope>
</reference>
<evidence type="ECO:0000313" key="2">
    <source>
        <dbReference type="Proteomes" id="UP000296049"/>
    </source>
</evidence>
<proteinExistence type="predicted"/>
<protein>
    <submittedName>
        <fullName evidence="1">Uncharacterized protein</fullName>
    </submittedName>
</protein>
<organism evidence="1 2">
    <name type="scientific">Anas platyrhynchos</name>
    <name type="common">Mallard</name>
    <name type="synonym">Anas boschas</name>
    <dbReference type="NCBI Taxonomy" id="8839"/>
    <lineage>
        <taxon>Eukaryota</taxon>
        <taxon>Metazoa</taxon>
        <taxon>Chordata</taxon>
        <taxon>Craniata</taxon>
        <taxon>Vertebrata</taxon>
        <taxon>Euteleostomi</taxon>
        <taxon>Archelosauria</taxon>
        <taxon>Archosauria</taxon>
        <taxon>Dinosauria</taxon>
        <taxon>Saurischia</taxon>
        <taxon>Theropoda</taxon>
        <taxon>Coelurosauria</taxon>
        <taxon>Aves</taxon>
        <taxon>Neognathae</taxon>
        <taxon>Galloanserae</taxon>
        <taxon>Anseriformes</taxon>
        <taxon>Anatidae</taxon>
        <taxon>Anatinae</taxon>
        <taxon>Anas</taxon>
    </lineage>
</organism>
<dbReference type="EMBL" id="KB742810">
    <property type="protein sequence ID" value="EOB04050.1"/>
    <property type="molecule type" value="Genomic_DNA"/>
</dbReference>
<accession>R0LQN5</accession>